<evidence type="ECO:0000313" key="7">
    <source>
        <dbReference type="Proteomes" id="UP000678545"/>
    </source>
</evidence>
<evidence type="ECO:0000256" key="3">
    <source>
        <dbReference type="ARBA" id="ARBA00023125"/>
    </source>
</evidence>
<dbReference type="Gene3D" id="1.10.1660.10">
    <property type="match status" value="1"/>
</dbReference>
<dbReference type="InterPro" id="IPR009061">
    <property type="entry name" value="DNA-bd_dom_put_sf"/>
</dbReference>
<dbReference type="PANTHER" id="PTHR30204:SF69">
    <property type="entry name" value="MERR-FAMILY TRANSCRIPTIONAL REGULATOR"/>
    <property type="match status" value="1"/>
</dbReference>
<evidence type="ECO:0000259" key="5">
    <source>
        <dbReference type="PROSITE" id="PS50937"/>
    </source>
</evidence>
<evidence type="ECO:0000313" key="6">
    <source>
        <dbReference type="EMBL" id="MBR7800217.1"/>
    </source>
</evidence>
<dbReference type="PROSITE" id="PS50937">
    <property type="entry name" value="HTH_MERR_2"/>
    <property type="match status" value="1"/>
</dbReference>
<comment type="caution">
    <text evidence="6">The sequence shown here is derived from an EMBL/GenBank/DDBJ whole genome shotgun (WGS) entry which is preliminary data.</text>
</comment>
<dbReference type="GO" id="GO:0003677">
    <property type="term" value="F:DNA binding"/>
    <property type="evidence" value="ECO:0007669"/>
    <property type="project" value="UniProtKB-KW"/>
</dbReference>
<evidence type="ECO:0000256" key="2">
    <source>
        <dbReference type="ARBA" id="ARBA00023015"/>
    </source>
</evidence>
<dbReference type="Proteomes" id="UP000678545">
    <property type="component" value="Unassembled WGS sequence"/>
</dbReference>
<keyword evidence="1" id="KW-0678">Repressor</keyword>
<dbReference type="CDD" id="cd01104">
    <property type="entry name" value="HTH_MlrA-CarA"/>
    <property type="match status" value="1"/>
</dbReference>
<dbReference type="AlphaFoldDB" id="A0A941E359"/>
<protein>
    <submittedName>
        <fullName evidence="6">MerR family transcriptional regulator</fullName>
    </submittedName>
</protein>
<keyword evidence="2" id="KW-0805">Transcription regulation</keyword>
<dbReference type="EMBL" id="JAGSPJ010000003">
    <property type="protein sequence ID" value="MBR7800217.1"/>
    <property type="molecule type" value="Genomic_DNA"/>
</dbReference>
<feature type="domain" description="HTH merR-type" evidence="5">
    <location>
        <begin position="16"/>
        <end position="85"/>
    </location>
</feature>
<keyword evidence="7" id="KW-1185">Reference proteome</keyword>
<sequence length="347" mass="38371">MNNQTVKSAANEANATYRSGAAARLSGVPVETLRVWERRYGVTDPSRSERGQRQYSFEDVRRLGLIKQLVDAGNSIGAVAHLDLQQLLAMLSAVANLPAAQSQVQLSNGMLRIALVGVMLRQSLINLDPEQSKLSLVQTAFNLKQAPMQLKDVKVDVMVVEQGELTAPEEQIPLLGLAQQTCQATAVLILYRFASSDAIRQLRLAGFHVARIPSDMLEIDHLCRVAMARALTLVEQQGRMGRVKKNGARPADAARNKKSNVIPARLLDDEHLTHIAKFATSIHCECPRHLVDLLQMLTSFERYSAQCENRNEDDASLHRDLHYTAAHARSALEQALVRVAQAEGIQY</sequence>
<accession>A0A941E359</accession>
<gene>
    <name evidence="6" type="ORF">KDM90_09425</name>
</gene>
<proteinExistence type="predicted"/>
<name>A0A941E359_9BURK</name>
<keyword evidence="4" id="KW-0804">Transcription</keyword>
<dbReference type="SMART" id="SM00422">
    <property type="entry name" value="HTH_MERR"/>
    <property type="match status" value="1"/>
</dbReference>
<evidence type="ECO:0000256" key="4">
    <source>
        <dbReference type="ARBA" id="ARBA00023163"/>
    </source>
</evidence>
<reference evidence="6" key="1">
    <citation type="submission" date="2021-04" db="EMBL/GenBank/DDBJ databases">
        <title>novel species isolated from subtropical streams in China.</title>
        <authorList>
            <person name="Lu H."/>
        </authorList>
    </citation>
    <scope>NUCLEOTIDE SEQUENCE</scope>
    <source>
        <strain evidence="6">FT137W</strain>
    </source>
</reference>
<dbReference type="SUPFAM" id="SSF46955">
    <property type="entry name" value="Putative DNA-binding domain"/>
    <property type="match status" value="1"/>
</dbReference>
<organism evidence="6 7">
    <name type="scientific">Undibacterium fentianense</name>
    <dbReference type="NCBI Taxonomy" id="2828728"/>
    <lineage>
        <taxon>Bacteria</taxon>
        <taxon>Pseudomonadati</taxon>
        <taxon>Pseudomonadota</taxon>
        <taxon>Betaproteobacteria</taxon>
        <taxon>Burkholderiales</taxon>
        <taxon>Oxalobacteraceae</taxon>
        <taxon>Undibacterium</taxon>
    </lineage>
</organism>
<evidence type="ECO:0000256" key="1">
    <source>
        <dbReference type="ARBA" id="ARBA00022491"/>
    </source>
</evidence>
<dbReference type="Pfam" id="PF13411">
    <property type="entry name" value="MerR_1"/>
    <property type="match status" value="1"/>
</dbReference>
<dbReference type="GO" id="GO:0003700">
    <property type="term" value="F:DNA-binding transcription factor activity"/>
    <property type="evidence" value="ECO:0007669"/>
    <property type="project" value="InterPro"/>
</dbReference>
<dbReference type="InterPro" id="IPR047057">
    <property type="entry name" value="MerR_fam"/>
</dbReference>
<dbReference type="RefSeq" id="WP_212675340.1">
    <property type="nucleotide sequence ID" value="NZ_JAGSPJ010000003.1"/>
</dbReference>
<keyword evidence="3" id="KW-0238">DNA-binding</keyword>
<dbReference type="PANTHER" id="PTHR30204">
    <property type="entry name" value="REDOX-CYCLING DRUG-SENSING TRANSCRIPTIONAL ACTIVATOR SOXR"/>
    <property type="match status" value="1"/>
</dbReference>
<dbReference type="InterPro" id="IPR000551">
    <property type="entry name" value="MerR-type_HTH_dom"/>
</dbReference>